<dbReference type="SMART" id="SM00260">
    <property type="entry name" value="CheW"/>
    <property type="match status" value="1"/>
</dbReference>
<sequence length="170" mass="19366">MKLDYFTIELSGSVRLGFPLNNLVKVIEIKPKDLYLMPGMAPFWLGIINYQGALLWVLDSHQFFNLSFVEHKPQTTLTAVILQKQLEKSQRRVAFTVKCLKGIITLEKPDFLSLASSLPSAYQELIKGTILGEDQDIDILDLEKFFSFIQNANSMDYFTKNIPKTGEILC</sequence>
<organism evidence="2 3">
    <name type="scientific">Rippkaea orientalis (strain PCC 8801 / RF-1)</name>
    <name type="common">Cyanothece sp. (strain PCC 8801)</name>
    <dbReference type="NCBI Taxonomy" id="41431"/>
    <lineage>
        <taxon>Bacteria</taxon>
        <taxon>Bacillati</taxon>
        <taxon>Cyanobacteriota</taxon>
        <taxon>Cyanophyceae</taxon>
        <taxon>Oscillatoriophycideae</taxon>
        <taxon>Chroococcales</taxon>
        <taxon>Aphanothecaceae</taxon>
        <taxon>Rippkaea</taxon>
        <taxon>Rippkaea orientalis</taxon>
    </lineage>
</organism>
<keyword evidence="3" id="KW-1185">Reference proteome</keyword>
<dbReference type="HOGENOM" id="CLU_048995_5_2_3"/>
<evidence type="ECO:0000313" key="3">
    <source>
        <dbReference type="Proteomes" id="UP000008204"/>
    </source>
</evidence>
<dbReference type="Pfam" id="PF01584">
    <property type="entry name" value="CheW"/>
    <property type="match status" value="1"/>
</dbReference>
<dbReference type="GO" id="GO:0006935">
    <property type="term" value="P:chemotaxis"/>
    <property type="evidence" value="ECO:0007669"/>
    <property type="project" value="InterPro"/>
</dbReference>
<dbReference type="InterPro" id="IPR002545">
    <property type="entry name" value="CheW-lke_dom"/>
</dbReference>
<dbReference type="Proteomes" id="UP000008204">
    <property type="component" value="Chromosome"/>
</dbReference>
<dbReference type="KEGG" id="cyp:PCC8801_4286"/>
<dbReference type="GO" id="GO:0007165">
    <property type="term" value="P:signal transduction"/>
    <property type="evidence" value="ECO:0007669"/>
    <property type="project" value="InterPro"/>
</dbReference>
<dbReference type="RefSeq" id="WP_015785262.1">
    <property type="nucleotide sequence ID" value="NC_011726.1"/>
</dbReference>
<name>B7JV76_RIPO1</name>
<dbReference type="AlphaFoldDB" id="B7JV76"/>
<dbReference type="InterPro" id="IPR036061">
    <property type="entry name" value="CheW-like_dom_sf"/>
</dbReference>
<protein>
    <submittedName>
        <fullName evidence="2">CheW protein</fullName>
    </submittedName>
</protein>
<evidence type="ECO:0000259" key="1">
    <source>
        <dbReference type="PROSITE" id="PS50851"/>
    </source>
</evidence>
<gene>
    <name evidence="2" type="ordered locus">PCC8801_4286</name>
</gene>
<dbReference type="Gene3D" id="2.30.30.40">
    <property type="entry name" value="SH3 Domains"/>
    <property type="match status" value="1"/>
</dbReference>
<proteinExistence type="predicted"/>
<dbReference type="Gene3D" id="2.40.50.180">
    <property type="entry name" value="CheA-289, Domain 4"/>
    <property type="match status" value="1"/>
</dbReference>
<evidence type="ECO:0000313" key="2">
    <source>
        <dbReference type="EMBL" id="ACK68209.1"/>
    </source>
</evidence>
<dbReference type="PROSITE" id="PS50851">
    <property type="entry name" value="CHEW"/>
    <property type="match status" value="1"/>
</dbReference>
<dbReference type="SUPFAM" id="SSF50341">
    <property type="entry name" value="CheW-like"/>
    <property type="match status" value="1"/>
</dbReference>
<dbReference type="STRING" id="41431.PCC8801_4286"/>
<accession>B7JV76</accession>
<dbReference type="OrthoDB" id="425983at2"/>
<feature type="domain" description="CheW-like" evidence="1">
    <location>
        <begin position="2"/>
        <end position="151"/>
    </location>
</feature>
<dbReference type="eggNOG" id="COG0835">
    <property type="taxonomic scope" value="Bacteria"/>
</dbReference>
<dbReference type="EMBL" id="CP001287">
    <property type="protein sequence ID" value="ACK68209.1"/>
    <property type="molecule type" value="Genomic_DNA"/>
</dbReference>
<reference evidence="3" key="1">
    <citation type="journal article" date="2011" name="MBio">
        <title>Novel metabolic attributes of the genus Cyanothece, comprising a group of unicellular nitrogen-fixing Cyanobacteria.</title>
        <authorList>
            <person name="Bandyopadhyay A."/>
            <person name="Elvitigala T."/>
            <person name="Welsh E."/>
            <person name="Stockel J."/>
            <person name="Liberton M."/>
            <person name="Min H."/>
            <person name="Sherman L.A."/>
            <person name="Pakrasi H.B."/>
        </authorList>
    </citation>
    <scope>NUCLEOTIDE SEQUENCE [LARGE SCALE GENOMIC DNA]</scope>
    <source>
        <strain evidence="3">PCC 8801</strain>
    </source>
</reference>